<organism evidence="9">
    <name type="scientific">Lichtheimia ramosa</name>
    <dbReference type="NCBI Taxonomy" id="688394"/>
    <lineage>
        <taxon>Eukaryota</taxon>
        <taxon>Fungi</taxon>
        <taxon>Fungi incertae sedis</taxon>
        <taxon>Mucoromycota</taxon>
        <taxon>Mucoromycotina</taxon>
        <taxon>Mucoromycetes</taxon>
        <taxon>Mucorales</taxon>
        <taxon>Lichtheimiaceae</taxon>
        <taxon>Lichtheimia</taxon>
    </lineage>
</organism>
<feature type="chain" id="PRO_5001726289" evidence="8">
    <location>
        <begin position="26"/>
        <end position="79"/>
    </location>
</feature>
<keyword evidence="2" id="KW-0328">Glycosyltransferase</keyword>
<dbReference type="OrthoDB" id="10066429at2759"/>
<evidence type="ECO:0000256" key="4">
    <source>
        <dbReference type="ARBA" id="ARBA00022692"/>
    </source>
</evidence>
<evidence type="ECO:0000313" key="9">
    <source>
        <dbReference type="EMBL" id="CDS07736.1"/>
    </source>
</evidence>
<keyword evidence="7" id="KW-0472">Membrane</keyword>
<keyword evidence="3" id="KW-0808">Transferase</keyword>
<keyword evidence="8" id="KW-0732">Signal</keyword>
<evidence type="ECO:0000256" key="8">
    <source>
        <dbReference type="SAM" id="SignalP"/>
    </source>
</evidence>
<dbReference type="GO" id="GO:0016757">
    <property type="term" value="F:glycosyltransferase activity"/>
    <property type="evidence" value="ECO:0007669"/>
    <property type="project" value="UniProtKB-KW"/>
</dbReference>
<keyword evidence="4" id="KW-0812">Transmembrane</keyword>
<keyword evidence="6" id="KW-1133">Transmembrane helix</keyword>
<comment type="subcellular location">
    <subcellularLocation>
        <location evidence="1">Endoplasmic reticulum membrane</location>
        <topology evidence="1">Multi-pass membrane protein</topology>
    </subcellularLocation>
</comment>
<evidence type="ECO:0000256" key="1">
    <source>
        <dbReference type="ARBA" id="ARBA00004477"/>
    </source>
</evidence>
<dbReference type="InterPro" id="IPR005599">
    <property type="entry name" value="GPI_mannosylTrfase"/>
</dbReference>
<accession>A0A077WIW3</accession>
<sequence>MSKFLYGALLWVRWIASSTPGYVHPDEYFQSPEITANAILNIDSYIPWEFEKENAIRAVIPPIAILGYEDCITAKYSIS</sequence>
<keyword evidence="5" id="KW-0256">Endoplasmic reticulum</keyword>
<protein>
    <submittedName>
        <fullName evidence="9">Uncharacterized protein</fullName>
    </submittedName>
</protein>
<evidence type="ECO:0000256" key="3">
    <source>
        <dbReference type="ARBA" id="ARBA00022679"/>
    </source>
</evidence>
<evidence type="ECO:0000256" key="7">
    <source>
        <dbReference type="ARBA" id="ARBA00023136"/>
    </source>
</evidence>
<name>A0A077WIW3_9FUNG</name>
<evidence type="ECO:0000256" key="5">
    <source>
        <dbReference type="ARBA" id="ARBA00022824"/>
    </source>
</evidence>
<dbReference type="EMBL" id="LK023324">
    <property type="protein sequence ID" value="CDS07736.1"/>
    <property type="molecule type" value="Genomic_DNA"/>
</dbReference>
<evidence type="ECO:0000256" key="6">
    <source>
        <dbReference type="ARBA" id="ARBA00022989"/>
    </source>
</evidence>
<dbReference type="AlphaFoldDB" id="A0A077WIW3"/>
<gene>
    <name evidence="9" type="ORF">LRAMOSA01685</name>
</gene>
<feature type="signal peptide" evidence="8">
    <location>
        <begin position="1"/>
        <end position="25"/>
    </location>
</feature>
<dbReference type="GO" id="GO:0005789">
    <property type="term" value="C:endoplasmic reticulum membrane"/>
    <property type="evidence" value="ECO:0007669"/>
    <property type="project" value="UniProtKB-SubCell"/>
</dbReference>
<reference evidence="9" key="1">
    <citation type="journal article" date="2014" name="Genome Announc.">
        <title>De novo whole-genome sequence and genome annotation of Lichtheimia ramosa.</title>
        <authorList>
            <person name="Linde J."/>
            <person name="Schwartze V."/>
            <person name="Binder U."/>
            <person name="Lass-Florl C."/>
            <person name="Voigt K."/>
            <person name="Horn F."/>
        </authorList>
    </citation>
    <scope>NUCLEOTIDE SEQUENCE</scope>
    <source>
        <strain evidence="9">JMRC FSU:6197</strain>
    </source>
</reference>
<proteinExistence type="predicted"/>
<evidence type="ECO:0000256" key="2">
    <source>
        <dbReference type="ARBA" id="ARBA00022676"/>
    </source>
</evidence>
<dbReference type="Pfam" id="PF03901">
    <property type="entry name" value="Glyco_transf_22"/>
    <property type="match status" value="1"/>
</dbReference>